<dbReference type="AlphaFoldDB" id="A0A0F8Y965"/>
<feature type="region of interest" description="Disordered" evidence="1">
    <location>
        <begin position="149"/>
        <end position="185"/>
    </location>
</feature>
<evidence type="ECO:0008006" key="3">
    <source>
        <dbReference type="Google" id="ProtNLM"/>
    </source>
</evidence>
<protein>
    <recommendedName>
        <fullName evidence="3">Type II toxin-antitoxin system PemK/MazF family toxin</fullName>
    </recommendedName>
</protein>
<evidence type="ECO:0000313" key="2">
    <source>
        <dbReference type="EMBL" id="KKK77888.1"/>
    </source>
</evidence>
<proteinExistence type="predicted"/>
<gene>
    <name evidence="2" type="ORF">LCGC14_2849060</name>
</gene>
<name>A0A0F8Y965_9ZZZZ</name>
<organism evidence="2">
    <name type="scientific">marine sediment metagenome</name>
    <dbReference type="NCBI Taxonomy" id="412755"/>
    <lineage>
        <taxon>unclassified sequences</taxon>
        <taxon>metagenomes</taxon>
        <taxon>ecological metagenomes</taxon>
    </lineage>
</organism>
<comment type="caution">
    <text evidence="2">The sequence shown here is derived from an EMBL/GenBank/DDBJ whole genome shotgun (WGS) entry which is preliminary data.</text>
</comment>
<dbReference type="EMBL" id="LAZR01054739">
    <property type="protein sequence ID" value="KKK77888.1"/>
    <property type="molecule type" value="Genomic_DNA"/>
</dbReference>
<evidence type="ECO:0000256" key="1">
    <source>
        <dbReference type="SAM" id="MobiDB-lite"/>
    </source>
</evidence>
<reference evidence="2" key="1">
    <citation type="journal article" date="2015" name="Nature">
        <title>Complex archaea that bridge the gap between prokaryotes and eukaryotes.</title>
        <authorList>
            <person name="Spang A."/>
            <person name="Saw J.H."/>
            <person name="Jorgensen S.L."/>
            <person name="Zaremba-Niedzwiedzka K."/>
            <person name="Martijn J."/>
            <person name="Lind A.E."/>
            <person name="van Eijk R."/>
            <person name="Schleper C."/>
            <person name="Guy L."/>
            <person name="Ettema T.J."/>
        </authorList>
    </citation>
    <scope>NUCLEOTIDE SEQUENCE</scope>
</reference>
<sequence length="185" mass="20349">MLDSTQTTFAMTPAWQDHITPGDIVSFRFPLAEEGHSGQPKARPCLVLDIEAHGGKRYALLAYGTTSRRRSNIGYEVHVRRRADYLSAGLNEPTRFVGARRLLVPLNHSGFSVCGATGSAVLGRLGGTPFQAMNSVRGRIHAERDIAADRRTARRSRATVARGHSFTVEQRTPRREAAARKGVQQ</sequence>
<accession>A0A0F8Y965</accession>